<name>A0A9J6ENY5_RHIMP</name>
<comment type="caution">
    <text evidence="1">The sequence shown here is derived from an EMBL/GenBank/DDBJ whole genome shotgun (WGS) entry which is preliminary data.</text>
</comment>
<reference evidence="1" key="2">
    <citation type="submission" date="2021-09" db="EMBL/GenBank/DDBJ databases">
        <authorList>
            <person name="Jia N."/>
            <person name="Wang J."/>
            <person name="Shi W."/>
            <person name="Du L."/>
            <person name="Sun Y."/>
            <person name="Zhan W."/>
            <person name="Jiang J."/>
            <person name="Wang Q."/>
            <person name="Zhang B."/>
            <person name="Ji P."/>
            <person name="Sakyi L.B."/>
            <person name="Cui X."/>
            <person name="Yuan T."/>
            <person name="Jiang B."/>
            <person name="Yang W."/>
            <person name="Lam T.T.-Y."/>
            <person name="Chang Q."/>
            <person name="Ding S."/>
            <person name="Wang X."/>
            <person name="Zhu J."/>
            <person name="Ruan X."/>
            <person name="Zhao L."/>
            <person name="Wei J."/>
            <person name="Que T."/>
            <person name="Du C."/>
            <person name="Cheng J."/>
            <person name="Dai P."/>
            <person name="Han X."/>
            <person name="Huang E."/>
            <person name="Gao Y."/>
            <person name="Liu J."/>
            <person name="Shao H."/>
            <person name="Ye R."/>
            <person name="Li L."/>
            <person name="Wei W."/>
            <person name="Wang X."/>
            <person name="Wang C."/>
            <person name="Huo Q."/>
            <person name="Li W."/>
            <person name="Guo W."/>
            <person name="Chen H."/>
            <person name="Chen S."/>
            <person name="Zhou L."/>
            <person name="Zhou L."/>
            <person name="Ni X."/>
            <person name="Tian J."/>
            <person name="Zhou Y."/>
            <person name="Sheng Y."/>
            <person name="Liu T."/>
            <person name="Pan Y."/>
            <person name="Xia L."/>
            <person name="Li J."/>
            <person name="Zhao F."/>
            <person name="Cao W."/>
        </authorList>
    </citation>
    <scope>NUCLEOTIDE SEQUENCE</scope>
    <source>
        <strain evidence="1">Rmic-2018</strain>
        <tissue evidence="1">Larvae</tissue>
    </source>
</reference>
<organism evidence="1 2">
    <name type="scientific">Rhipicephalus microplus</name>
    <name type="common">Cattle tick</name>
    <name type="synonym">Boophilus microplus</name>
    <dbReference type="NCBI Taxonomy" id="6941"/>
    <lineage>
        <taxon>Eukaryota</taxon>
        <taxon>Metazoa</taxon>
        <taxon>Ecdysozoa</taxon>
        <taxon>Arthropoda</taxon>
        <taxon>Chelicerata</taxon>
        <taxon>Arachnida</taxon>
        <taxon>Acari</taxon>
        <taxon>Parasitiformes</taxon>
        <taxon>Ixodida</taxon>
        <taxon>Ixodoidea</taxon>
        <taxon>Ixodidae</taxon>
        <taxon>Rhipicephalinae</taxon>
        <taxon>Rhipicephalus</taxon>
        <taxon>Boophilus</taxon>
    </lineage>
</organism>
<sequence>MAIFPFISADYAELRFKSGTLDVFAAATDDRVTIGSSYQPLCTKAAPLASSSPQASSTCGPFRLRRSAAEIQNRYLRISITAPGPVDHHGQSSVSKGGVQQICIHRTTATRPIELDKMAMASMGVTATRTAVAIASMETQITGLGRSLAASLHHSVVRHHGFDSEAGVAAGPFAAVALRPSIAHRHFKGGLPLHSILVVVHHTPSGLDVSLLDPPTSRGNAIGVTAVNSAHRRATSTAPTALSRSVVHPLKSEAPSRLHSRSLKTI</sequence>
<evidence type="ECO:0000313" key="2">
    <source>
        <dbReference type="Proteomes" id="UP000821866"/>
    </source>
</evidence>
<reference evidence="1" key="1">
    <citation type="journal article" date="2020" name="Cell">
        <title>Large-Scale Comparative Analyses of Tick Genomes Elucidate Their Genetic Diversity and Vector Capacities.</title>
        <authorList>
            <consortium name="Tick Genome and Microbiome Consortium (TIGMIC)"/>
            <person name="Jia N."/>
            <person name="Wang J."/>
            <person name="Shi W."/>
            <person name="Du L."/>
            <person name="Sun Y."/>
            <person name="Zhan W."/>
            <person name="Jiang J.F."/>
            <person name="Wang Q."/>
            <person name="Zhang B."/>
            <person name="Ji P."/>
            <person name="Bell-Sakyi L."/>
            <person name="Cui X.M."/>
            <person name="Yuan T.T."/>
            <person name="Jiang B.G."/>
            <person name="Yang W.F."/>
            <person name="Lam T.T."/>
            <person name="Chang Q.C."/>
            <person name="Ding S.J."/>
            <person name="Wang X.J."/>
            <person name="Zhu J.G."/>
            <person name="Ruan X.D."/>
            <person name="Zhao L."/>
            <person name="Wei J.T."/>
            <person name="Ye R.Z."/>
            <person name="Que T.C."/>
            <person name="Du C.H."/>
            <person name="Zhou Y.H."/>
            <person name="Cheng J.X."/>
            <person name="Dai P.F."/>
            <person name="Guo W.B."/>
            <person name="Han X.H."/>
            <person name="Huang E.J."/>
            <person name="Li L.F."/>
            <person name="Wei W."/>
            <person name="Gao Y.C."/>
            <person name="Liu J.Z."/>
            <person name="Shao H.Z."/>
            <person name="Wang X."/>
            <person name="Wang C.C."/>
            <person name="Yang T.C."/>
            <person name="Huo Q.B."/>
            <person name="Li W."/>
            <person name="Chen H.Y."/>
            <person name="Chen S.E."/>
            <person name="Zhou L.G."/>
            <person name="Ni X.B."/>
            <person name="Tian J.H."/>
            <person name="Sheng Y."/>
            <person name="Liu T."/>
            <person name="Pan Y.S."/>
            <person name="Xia L.Y."/>
            <person name="Li J."/>
            <person name="Zhao F."/>
            <person name="Cao W.C."/>
        </authorList>
    </citation>
    <scope>NUCLEOTIDE SEQUENCE</scope>
    <source>
        <strain evidence="1">Rmic-2018</strain>
    </source>
</reference>
<keyword evidence="2" id="KW-1185">Reference proteome</keyword>
<evidence type="ECO:0000313" key="1">
    <source>
        <dbReference type="EMBL" id="KAH8036094.1"/>
    </source>
</evidence>
<dbReference type="Proteomes" id="UP000821866">
    <property type="component" value="Chromosome 11"/>
</dbReference>
<accession>A0A9J6ENY5</accession>
<proteinExistence type="predicted"/>
<protein>
    <submittedName>
        <fullName evidence="1">Uncharacterized protein</fullName>
    </submittedName>
</protein>
<dbReference type="AlphaFoldDB" id="A0A9J6ENY5"/>
<dbReference type="EMBL" id="JABSTU010000003">
    <property type="protein sequence ID" value="KAH8036094.1"/>
    <property type="molecule type" value="Genomic_DNA"/>
</dbReference>
<gene>
    <name evidence="1" type="ORF">HPB51_017750</name>
</gene>